<evidence type="ECO:0000256" key="1">
    <source>
        <dbReference type="SAM" id="MobiDB-lite"/>
    </source>
</evidence>
<organism evidence="2 3">
    <name type="scientific">Perkinsus olseni</name>
    <name type="common">Perkinsus atlanticus</name>
    <dbReference type="NCBI Taxonomy" id="32597"/>
    <lineage>
        <taxon>Eukaryota</taxon>
        <taxon>Sar</taxon>
        <taxon>Alveolata</taxon>
        <taxon>Perkinsozoa</taxon>
        <taxon>Perkinsea</taxon>
        <taxon>Perkinsida</taxon>
        <taxon>Perkinsidae</taxon>
        <taxon>Perkinsus</taxon>
    </lineage>
</organism>
<comment type="caution">
    <text evidence="2">The sequence shown here is derived from an EMBL/GenBank/DDBJ whole genome shotgun (WGS) entry which is preliminary data.</text>
</comment>
<dbReference type="EMBL" id="JABANM010005527">
    <property type="protein sequence ID" value="KAF4747464.1"/>
    <property type="molecule type" value="Genomic_DNA"/>
</dbReference>
<dbReference type="AlphaFoldDB" id="A0A7J6TQ28"/>
<feature type="non-terminal residue" evidence="2">
    <location>
        <position position="1"/>
    </location>
</feature>
<gene>
    <name evidence="2" type="ORF">FOZ62_017702</name>
</gene>
<name>A0A7J6TQ28_PEROL</name>
<reference evidence="2 3" key="1">
    <citation type="submission" date="2020-04" db="EMBL/GenBank/DDBJ databases">
        <title>Perkinsus olseni comparative genomics.</title>
        <authorList>
            <person name="Bogema D.R."/>
        </authorList>
    </citation>
    <scope>NUCLEOTIDE SEQUENCE [LARGE SCALE GENOMIC DNA]</scope>
    <source>
        <strain evidence="2">ATCC PRA-205</strain>
    </source>
</reference>
<feature type="compositionally biased region" description="Basic and acidic residues" evidence="1">
    <location>
        <begin position="489"/>
        <end position="498"/>
    </location>
</feature>
<feature type="compositionally biased region" description="Polar residues" evidence="1">
    <location>
        <begin position="499"/>
        <end position="512"/>
    </location>
</feature>
<protein>
    <submittedName>
        <fullName evidence="2">Uncharacterized protein</fullName>
    </submittedName>
</protein>
<sequence>SPTPAIRREVRPVEAGRVGYFTAQPTTQPLYMRTQLKPINEGHVVQHRSPIMATRQLLLPRSLVLSPRVQAPRTVMPVERYRVPLTTSSLVYGTPATGYRTVATPVQPPAAAPPNTCGPVMYRPVRSYHVKVSAFDQSLNTSGIPMASSSFVSATPAVPPASVALSGVDLLDRRNALERGSPNREWLDESLSVPPAIRAALARLAPGGRGNQLTRHILAPVSEGTYSTLGYYDKRRVENNLRRFLEHIEEWWNENEESDVDLGKLFDKYVAAAEKALGESQRRSGGGSSSCGVHEPLFRQRLTSLSLWPAGLALGDKQEVFTSIVVPTAKALRGCSKAHRIPTLMTKSQFVERLMDVPFNVPDYPVPADKLTDRHPTSGEVATYLAEAVLEADLKEHEVVGIGPSSRHKAVLKDFTACGLVSVEELQALLFAHIAVGREHARNPLRCLTRDGLFPLKIVEAAVMKIIRRTVSLLPEWRTRNRSPSPEEALPRSARESIHSSPTSSPAGQNVPSMAYRRYTRDEEGGRVSSTVVEPEFEPPATMPAQTRCIGDAGPVRMEEYRRYREGRADADKPVALDWSSWRMPIADSPSKTGIRPADVAAGVECVNLEDSFGGGCEPGNNSFAVDGELDMVVLELHNECKGPFVLSMLVKCCREYIRLQSRKRRRRR</sequence>
<evidence type="ECO:0000313" key="2">
    <source>
        <dbReference type="EMBL" id="KAF4747464.1"/>
    </source>
</evidence>
<evidence type="ECO:0000313" key="3">
    <source>
        <dbReference type="Proteomes" id="UP000574390"/>
    </source>
</evidence>
<dbReference type="Proteomes" id="UP000574390">
    <property type="component" value="Unassembled WGS sequence"/>
</dbReference>
<feature type="region of interest" description="Disordered" evidence="1">
    <location>
        <begin position="479"/>
        <end position="514"/>
    </location>
</feature>
<proteinExistence type="predicted"/>
<accession>A0A7J6TQ28</accession>